<dbReference type="Gene3D" id="1.10.287.130">
    <property type="match status" value="1"/>
</dbReference>
<keyword evidence="18" id="KW-1185">Reference proteome</keyword>
<protein>
    <recommendedName>
        <fullName evidence="3">histidine kinase</fullName>
        <ecNumber evidence="3">2.7.13.3</ecNumber>
    </recommendedName>
</protein>
<evidence type="ECO:0000313" key="17">
    <source>
        <dbReference type="EMBL" id="MCZ8514564.1"/>
    </source>
</evidence>
<evidence type="ECO:0000256" key="2">
    <source>
        <dbReference type="ARBA" id="ARBA00004651"/>
    </source>
</evidence>
<keyword evidence="9 17" id="KW-0418">Kinase</keyword>
<dbReference type="Pfam" id="PF00512">
    <property type="entry name" value="HisKA"/>
    <property type="match status" value="1"/>
</dbReference>
<dbReference type="GO" id="GO:0016301">
    <property type="term" value="F:kinase activity"/>
    <property type="evidence" value="ECO:0007669"/>
    <property type="project" value="UniProtKB-KW"/>
</dbReference>
<evidence type="ECO:0000256" key="10">
    <source>
        <dbReference type="ARBA" id="ARBA00022840"/>
    </source>
</evidence>
<dbReference type="EC" id="2.7.13.3" evidence="3"/>
<feature type="transmembrane region" description="Helical" evidence="14">
    <location>
        <begin position="173"/>
        <end position="196"/>
    </location>
</feature>
<evidence type="ECO:0000256" key="5">
    <source>
        <dbReference type="ARBA" id="ARBA00022553"/>
    </source>
</evidence>
<dbReference type="InterPro" id="IPR050398">
    <property type="entry name" value="HssS/ArlS-like"/>
</dbReference>
<comment type="catalytic activity">
    <reaction evidence="1">
        <text>ATP + protein L-histidine = ADP + protein N-phospho-L-histidine.</text>
        <dbReference type="EC" id="2.7.13.3"/>
    </reaction>
</comment>
<dbReference type="EMBL" id="JAQAGZ010000012">
    <property type="protein sequence ID" value="MCZ8514564.1"/>
    <property type="molecule type" value="Genomic_DNA"/>
</dbReference>
<dbReference type="Gene3D" id="3.30.565.10">
    <property type="entry name" value="Histidine kinase-like ATPase, C-terminal domain"/>
    <property type="match status" value="1"/>
</dbReference>
<dbReference type="PRINTS" id="PR00344">
    <property type="entry name" value="BCTRLSENSOR"/>
</dbReference>
<evidence type="ECO:0000256" key="14">
    <source>
        <dbReference type="SAM" id="Phobius"/>
    </source>
</evidence>
<dbReference type="SMART" id="SM00304">
    <property type="entry name" value="HAMP"/>
    <property type="match status" value="1"/>
</dbReference>
<dbReference type="PANTHER" id="PTHR45528">
    <property type="entry name" value="SENSOR HISTIDINE KINASE CPXA"/>
    <property type="match status" value="1"/>
</dbReference>
<keyword evidence="6" id="KW-0808">Transferase</keyword>
<name>A0ABT4QCF7_9BACL</name>
<keyword evidence="4" id="KW-1003">Cell membrane</keyword>
<dbReference type="SUPFAM" id="SSF47384">
    <property type="entry name" value="Homodimeric domain of signal transducing histidine kinase"/>
    <property type="match status" value="1"/>
</dbReference>
<accession>A0ABT4QCF7</accession>
<keyword evidence="13 14" id="KW-0472">Membrane</keyword>
<dbReference type="PANTHER" id="PTHR45528:SF1">
    <property type="entry name" value="SENSOR HISTIDINE KINASE CPXA"/>
    <property type="match status" value="1"/>
</dbReference>
<comment type="caution">
    <text evidence="17">The sequence shown here is derived from an EMBL/GenBank/DDBJ whole genome shotgun (WGS) entry which is preliminary data.</text>
</comment>
<evidence type="ECO:0000256" key="6">
    <source>
        <dbReference type="ARBA" id="ARBA00022679"/>
    </source>
</evidence>
<evidence type="ECO:0000256" key="9">
    <source>
        <dbReference type="ARBA" id="ARBA00022777"/>
    </source>
</evidence>
<dbReference type="InterPro" id="IPR003594">
    <property type="entry name" value="HATPase_dom"/>
</dbReference>
<evidence type="ECO:0000256" key="8">
    <source>
        <dbReference type="ARBA" id="ARBA00022741"/>
    </source>
</evidence>
<dbReference type="CDD" id="cd06225">
    <property type="entry name" value="HAMP"/>
    <property type="match status" value="1"/>
</dbReference>
<evidence type="ECO:0000259" key="16">
    <source>
        <dbReference type="PROSITE" id="PS50885"/>
    </source>
</evidence>
<dbReference type="CDD" id="cd00075">
    <property type="entry name" value="HATPase"/>
    <property type="match status" value="1"/>
</dbReference>
<evidence type="ECO:0000256" key="4">
    <source>
        <dbReference type="ARBA" id="ARBA00022475"/>
    </source>
</evidence>
<evidence type="ECO:0000313" key="18">
    <source>
        <dbReference type="Proteomes" id="UP001527882"/>
    </source>
</evidence>
<keyword evidence="8" id="KW-0547">Nucleotide-binding</keyword>
<keyword evidence="7 14" id="KW-0812">Transmembrane</keyword>
<evidence type="ECO:0000256" key="1">
    <source>
        <dbReference type="ARBA" id="ARBA00000085"/>
    </source>
</evidence>
<dbReference type="Pfam" id="PF00672">
    <property type="entry name" value="HAMP"/>
    <property type="match status" value="1"/>
</dbReference>
<feature type="domain" description="Histidine kinase" evidence="15">
    <location>
        <begin position="265"/>
        <end position="484"/>
    </location>
</feature>
<dbReference type="SUPFAM" id="SSF158472">
    <property type="entry name" value="HAMP domain-like"/>
    <property type="match status" value="1"/>
</dbReference>
<organism evidence="17 18">
    <name type="scientific">Paenibacillus gyeongsangnamensis</name>
    <dbReference type="NCBI Taxonomy" id="3388067"/>
    <lineage>
        <taxon>Bacteria</taxon>
        <taxon>Bacillati</taxon>
        <taxon>Bacillota</taxon>
        <taxon>Bacilli</taxon>
        <taxon>Bacillales</taxon>
        <taxon>Paenibacillaceae</taxon>
        <taxon>Paenibacillus</taxon>
    </lineage>
</organism>
<feature type="transmembrane region" description="Helical" evidence="14">
    <location>
        <begin position="12"/>
        <end position="35"/>
    </location>
</feature>
<sequence>MSIRLKLLFSYTWLLLVTVFVFFATAYFIAVAVTGDVQSVKQFYKIHFTLQPLTPEQETLFSDLKFMAKKNPDQLLDPALWKETDFNLRVVKASLLIRKGDGVAFLSPQMKDTGLERTLPPYDLTNISIRNTFNIGDRFFGYAKYDFTFSDQTKGSIFVVREVSPYSELIRKLLPILITVLVVLLLLTNVLLFAYVTRSIVRPLNALRESALRIKEGDLDFQVKPESGNEIGQLSSAFEEMRLRLKASVQLRLKDEENRKELISNISHDLKTPITTIKGYIEGIRDGVPATKEKMDKYVNTIYSKAADMDRLIDELFLYSKLDLNKVPFNFETLDLRRFVEDVTEELLFDLEEQGFRVELPEPGQPVLVRIDPEKMRRTIANLIGNCVKYMDKRDKRIRIRLYEERERVAVEIEDNGPGMEKDVLEHIFDRFYRAEPSRDARTGGSGLGLAIAKQIVEGHGGTIGASSKPGEGTRIRFALPKMKAGGEPHAAHSDH</sequence>
<keyword evidence="12" id="KW-0902">Two-component regulatory system</keyword>
<evidence type="ECO:0000256" key="7">
    <source>
        <dbReference type="ARBA" id="ARBA00022692"/>
    </source>
</evidence>
<keyword evidence="10" id="KW-0067">ATP-binding</keyword>
<dbReference type="SUPFAM" id="SSF55874">
    <property type="entry name" value="ATPase domain of HSP90 chaperone/DNA topoisomerase II/histidine kinase"/>
    <property type="match status" value="1"/>
</dbReference>
<dbReference type="CDD" id="cd00082">
    <property type="entry name" value="HisKA"/>
    <property type="match status" value="1"/>
</dbReference>
<dbReference type="InterPro" id="IPR003660">
    <property type="entry name" value="HAMP_dom"/>
</dbReference>
<keyword evidence="5" id="KW-0597">Phosphoprotein</keyword>
<evidence type="ECO:0000259" key="15">
    <source>
        <dbReference type="PROSITE" id="PS50109"/>
    </source>
</evidence>
<dbReference type="Proteomes" id="UP001527882">
    <property type="component" value="Unassembled WGS sequence"/>
</dbReference>
<dbReference type="RefSeq" id="WP_269883084.1">
    <property type="nucleotide sequence ID" value="NZ_JAQAGZ010000012.1"/>
</dbReference>
<dbReference type="InterPro" id="IPR005467">
    <property type="entry name" value="His_kinase_dom"/>
</dbReference>
<gene>
    <name evidence="17" type="ORF">O9H85_19480</name>
</gene>
<dbReference type="SMART" id="SM00387">
    <property type="entry name" value="HATPase_c"/>
    <property type="match status" value="1"/>
</dbReference>
<proteinExistence type="predicted"/>
<dbReference type="InterPro" id="IPR004358">
    <property type="entry name" value="Sig_transdc_His_kin-like_C"/>
</dbReference>
<reference evidence="17 18" key="1">
    <citation type="submission" date="2022-12" db="EMBL/GenBank/DDBJ databases">
        <title>Draft genome sequence of Paenibacillus sp. dW9.</title>
        <authorList>
            <person name="Choi E.-W."/>
            <person name="Kim D.-U."/>
        </authorList>
    </citation>
    <scope>NUCLEOTIDE SEQUENCE [LARGE SCALE GENOMIC DNA]</scope>
    <source>
        <strain evidence="18">dW9</strain>
    </source>
</reference>
<evidence type="ECO:0000256" key="11">
    <source>
        <dbReference type="ARBA" id="ARBA00022989"/>
    </source>
</evidence>
<dbReference type="PROSITE" id="PS50885">
    <property type="entry name" value="HAMP"/>
    <property type="match status" value="1"/>
</dbReference>
<dbReference type="InterPro" id="IPR003661">
    <property type="entry name" value="HisK_dim/P_dom"/>
</dbReference>
<evidence type="ECO:0000256" key="3">
    <source>
        <dbReference type="ARBA" id="ARBA00012438"/>
    </source>
</evidence>
<dbReference type="PROSITE" id="PS50109">
    <property type="entry name" value="HIS_KIN"/>
    <property type="match status" value="1"/>
</dbReference>
<comment type="subcellular location">
    <subcellularLocation>
        <location evidence="2">Cell membrane</location>
        <topology evidence="2">Multi-pass membrane protein</topology>
    </subcellularLocation>
</comment>
<dbReference type="InterPro" id="IPR036890">
    <property type="entry name" value="HATPase_C_sf"/>
</dbReference>
<feature type="domain" description="HAMP" evidence="16">
    <location>
        <begin position="198"/>
        <end position="250"/>
    </location>
</feature>
<keyword evidence="11 14" id="KW-1133">Transmembrane helix</keyword>
<dbReference type="SMART" id="SM00388">
    <property type="entry name" value="HisKA"/>
    <property type="match status" value="1"/>
</dbReference>
<evidence type="ECO:0000256" key="12">
    <source>
        <dbReference type="ARBA" id="ARBA00023012"/>
    </source>
</evidence>
<dbReference type="Pfam" id="PF02518">
    <property type="entry name" value="HATPase_c"/>
    <property type="match status" value="1"/>
</dbReference>
<dbReference type="Gene3D" id="6.10.340.10">
    <property type="match status" value="1"/>
</dbReference>
<evidence type="ECO:0000256" key="13">
    <source>
        <dbReference type="ARBA" id="ARBA00023136"/>
    </source>
</evidence>
<dbReference type="InterPro" id="IPR036097">
    <property type="entry name" value="HisK_dim/P_sf"/>
</dbReference>